<reference evidence="3 4" key="1">
    <citation type="submission" date="2016-09" db="EMBL/GenBank/DDBJ databases">
        <title>The draft genome of Dichanthelium oligosanthes: A C3 panicoid grass species.</title>
        <authorList>
            <person name="Studer A.J."/>
            <person name="Schnable J.C."/>
            <person name="Brutnell T.P."/>
        </authorList>
    </citation>
    <scope>NUCLEOTIDE SEQUENCE [LARGE SCALE GENOMIC DNA]</scope>
    <source>
        <strain evidence="4">cv. Kellogg 1175</strain>
        <tissue evidence="3">Leaf</tissue>
    </source>
</reference>
<name>A0A1E5W2Y2_9POAL</name>
<dbReference type="AlphaFoldDB" id="A0A1E5W2Y2"/>
<organism evidence="3 4">
    <name type="scientific">Dichanthelium oligosanthes</name>
    <dbReference type="NCBI Taxonomy" id="888268"/>
    <lineage>
        <taxon>Eukaryota</taxon>
        <taxon>Viridiplantae</taxon>
        <taxon>Streptophyta</taxon>
        <taxon>Embryophyta</taxon>
        <taxon>Tracheophyta</taxon>
        <taxon>Spermatophyta</taxon>
        <taxon>Magnoliopsida</taxon>
        <taxon>Liliopsida</taxon>
        <taxon>Poales</taxon>
        <taxon>Poaceae</taxon>
        <taxon>PACMAD clade</taxon>
        <taxon>Panicoideae</taxon>
        <taxon>Panicodae</taxon>
        <taxon>Paniceae</taxon>
        <taxon>Dichantheliinae</taxon>
        <taxon>Dichanthelium</taxon>
    </lineage>
</organism>
<dbReference type="PANTHER" id="PTHR37232:SF2">
    <property type="entry name" value="FAS1 DOMAIN-CONTAINING PROTEIN"/>
    <property type="match status" value="1"/>
</dbReference>
<keyword evidence="2" id="KW-1133">Transmembrane helix</keyword>
<dbReference type="Proteomes" id="UP000095767">
    <property type="component" value="Unassembled WGS sequence"/>
</dbReference>
<protein>
    <submittedName>
        <fullName evidence="3">Uncharacterized protein</fullName>
    </submittedName>
</protein>
<keyword evidence="2" id="KW-0812">Transmembrane</keyword>
<feature type="region of interest" description="Disordered" evidence="1">
    <location>
        <begin position="232"/>
        <end position="287"/>
    </location>
</feature>
<evidence type="ECO:0000256" key="2">
    <source>
        <dbReference type="SAM" id="Phobius"/>
    </source>
</evidence>
<evidence type="ECO:0000256" key="1">
    <source>
        <dbReference type="SAM" id="MobiDB-lite"/>
    </source>
</evidence>
<comment type="caution">
    <text evidence="3">The sequence shown here is derived from an EMBL/GenBank/DDBJ whole genome shotgun (WGS) entry which is preliminary data.</text>
</comment>
<feature type="transmembrane region" description="Helical" evidence="2">
    <location>
        <begin position="20"/>
        <end position="38"/>
    </location>
</feature>
<feature type="transmembrane region" description="Helical" evidence="2">
    <location>
        <begin position="141"/>
        <end position="164"/>
    </location>
</feature>
<accession>A0A1E5W2Y2</accession>
<evidence type="ECO:0000313" key="3">
    <source>
        <dbReference type="EMBL" id="OEL31665.1"/>
    </source>
</evidence>
<evidence type="ECO:0000313" key="4">
    <source>
        <dbReference type="Proteomes" id="UP000095767"/>
    </source>
</evidence>
<gene>
    <name evidence="3" type="ORF">BAE44_0007318</name>
</gene>
<keyword evidence="4" id="KW-1185">Reference proteome</keyword>
<dbReference type="EMBL" id="LWDX02022944">
    <property type="protein sequence ID" value="OEL31665.1"/>
    <property type="molecule type" value="Genomic_DNA"/>
</dbReference>
<sequence length="287" mass="30362">MNRTAARRWRRLSPLPPPRLLAVAIAFASTLLFLVLVLRSTSPSSLPHHSISGRRTTSGSSTALPHHCGAASLGELGDAMVLMLPKVLPFTVFVPSRDSFSRVLGLQGSNASTGAEARPTQVNRAAARRWRRLSPLLPPRLLALVVAFASTLLFLVLVLCSTFPPSLPHCNVSGRRTTSGSSTAQPHRCGAASLGELGDAMVSMLPKDLPFTVFVLSRDSFGRVLGLQRSNASAGAEDDDSTYTSVGASTPARRARAAAPPTGLRVRAADPRLPGPARGARHQCPTL</sequence>
<keyword evidence="2" id="KW-0472">Membrane</keyword>
<feature type="region of interest" description="Disordered" evidence="1">
    <location>
        <begin position="43"/>
        <end position="63"/>
    </location>
</feature>
<dbReference type="PANTHER" id="PTHR37232">
    <property type="entry name" value="FASCICLIN DOMAIN PROTEIN"/>
    <property type="match status" value="1"/>
</dbReference>
<proteinExistence type="predicted"/>
<feature type="compositionally biased region" description="Low complexity" evidence="1">
    <location>
        <begin position="53"/>
        <end position="62"/>
    </location>
</feature>